<evidence type="ECO:0000313" key="11">
    <source>
        <dbReference type="EMBL" id="KOB74046.1"/>
    </source>
</evidence>
<dbReference type="STRING" id="104452.A0A0L7LFQ9"/>
<comment type="similarity">
    <text evidence="2">Belongs to the small GTPase superfamily. Rab family.</text>
</comment>
<sequence length="362" mass="41309">MTMYPSSGAAAVPQQAAGQVANGSTTLPRSHHQRTGCRPPAAPKSYDYLLKVLLVGDSDVGKQEILQDLEDGSADSPFCSGSGAQGILLVYDITNKWSFDSIDRWLEEVEKHAPGVPKVLVGNRLHLAFKRQVQERDAEVYAAKNRMAFFEVSPLCDFNIRESFCELSRMALHRNGMERLWRSNKGTRFNIRESFCELSWMALHRNGREILWRSNKGTRFNIRESFCELSRMALHRNGMERLWRSNKGTRFNIRESSCELSRMALHRNGMERLWRSNKARWYTMTHDKMSVSVLSLQELCCRAIVARTSVYGLERLPLPTTLKSHLKSYAISAAPSRHRARTTKHPHHARLNCTGRNSCNIA</sequence>
<comment type="cofactor">
    <cofactor evidence="1">
        <name>Mg(2+)</name>
        <dbReference type="ChEBI" id="CHEBI:18420"/>
    </cofactor>
</comment>
<protein>
    <submittedName>
        <fullName evidence="11">Rab40</fullName>
    </submittedName>
</protein>
<dbReference type="SMART" id="SM00175">
    <property type="entry name" value="RAB"/>
    <property type="match status" value="1"/>
</dbReference>
<evidence type="ECO:0000313" key="12">
    <source>
        <dbReference type="Proteomes" id="UP000037510"/>
    </source>
</evidence>
<dbReference type="InterPro" id="IPR027417">
    <property type="entry name" value="P-loop_NTPase"/>
</dbReference>
<dbReference type="GO" id="GO:0035556">
    <property type="term" value="P:intracellular signal transduction"/>
    <property type="evidence" value="ECO:0007669"/>
    <property type="project" value="InterPro"/>
</dbReference>
<accession>A0A0L7LFQ9</accession>
<dbReference type="GO" id="GO:0046872">
    <property type="term" value="F:metal ion binding"/>
    <property type="evidence" value="ECO:0007669"/>
    <property type="project" value="UniProtKB-KW"/>
</dbReference>
<keyword evidence="5" id="KW-0460">Magnesium</keyword>
<evidence type="ECO:0000256" key="2">
    <source>
        <dbReference type="ARBA" id="ARBA00006270"/>
    </source>
</evidence>
<proteinExistence type="inferred from homology"/>
<dbReference type="PANTHER" id="PTHR47980">
    <property type="entry name" value="LD44762P"/>
    <property type="match status" value="1"/>
</dbReference>
<dbReference type="GO" id="GO:0005525">
    <property type="term" value="F:GTP binding"/>
    <property type="evidence" value="ECO:0007669"/>
    <property type="project" value="UniProtKB-KW"/>
</dbReference>
<evidence type="ECO:0000256" key="1">
    <source>
        <dbReference type="ARBA" id="ARBA00001946"/>
    </source>
</evidence>
<name>A0A0L7LFQ9_OPEBR</name>
<dbReference type="InterPro" id="IPR001806">
    <property type="entry name" value="Small_GTPase"/>
</dbReference>
<dbReference type="AlphaFoldDB" id="A0A0L7LFQ9"/>
<evidence type="ECO:0000256" key="8">
    <source>
        <dbReference type="ARBA" id="ARBA00023289"/>
    </source>
</evidence>
<keyword evidence="12" id="KW-1185">Reference proteome</keyword>
<evidence type="ECO:0000256" key="5">
    <source>
        <dbReference type="ARBA" id="ARBA00022842"/>
    </source>
</evidence>
<evidence type="ECO:0000256" key="3">
    <source>
        <dbReference type="ARBA" id="ARBA00022723"/>
    </source>
</evidence>
<keyword evidence="7" id="KW-0449">Lipoprotein</keyword>
<evidence type="ECO:0000256" key="9">
    <source>
        <dbReference type="SAM" id="MobiDB-lite"/>
    </source>
</evidence>
<dbReference type="GO" id="GO:0003924">
    <property type="term" value="F:GTPase activity"/>
    <property type="evidence" value="ECO:0007669"/>
    <property type="project" value="InterPro"/>
</dbReference>
<dbReference type="InterPro" id="IPR001496">
    <property type="entry name" value="SOCS_box"/>
</dbReference>
<dbReference type="SUPFAM" id="SSF158235">
    <property type="entry name" value="SOCS box-like"/>
    <property type="match status" value="1"/>
</dbReference>
<dbReference type="InterPro" id="IPR036036">
    <property type="entry name" value="SOCS_box-like_dom_sf"/>
</dbReference>
<dbReference type="Pfam" id="PF07525">
    <property type="entry name" value="SOCS_box"/>
    <property type="match status" value="1"/>
</dbReference>
<evidence type="ECO:0000256" key="6">
    <source>
        <dbReference type="ARBA" id="ARBA00023134"/>
    </source>
</evidence>
<dbReference type="SMART" id="SM00253">
    <property type="entry name" value="SOCS"/>
    <property type="match status" value="1"/>
</dbReference>
<keyword evidence="8" id="KW-0636">Prenylation</keyword>
<evidence type="ECO:0000259" key="10">
    <source>
        <dbReference type="PROSITE" id="PS50225"/>
    </source>
</evidence>
<dbReference type="Gene3D" id="1.10.750.20">
    <property type="entry name" value="SOCS box"/>
    <property type="match status" value="1"/>
</dbReference>
<dbReference type="SMART" id="SM00174">
    <property type="entry name" value="RHO"/>
    <property type="match status" value="1"/>
</dbReference>
<gene>
    <name evidence="11" type="ORF">OBRU01_09646</name>
</gene>
<evidence type="ECO:0000256" key="4">
    <source>
        <dbReference type="ARBA" id="ARBA00022741"/>
    </source>
</evidence>
<dbReference type="InterPro" id="IPR050305">
    <property type="entry name" value="Small_GTPase_Rab"/>
</dbReference>
<keyword evidence="7" id="KW-0564">Palmitate</keyword>
<dbReference type="EMBL" id="JTDY01001371">
    <property type="protein sequence ID" value="KOB74046.1"/>
    <property type="molecule type" value="Genomic_DNA"/>
</dbReference>
<keyword evidence="4" id="KW-0547">Nucleotide-binding</keyword>
<dbReference type="Pfam" id="PF00071">
    <property type="entry name" value="Ras"/>
    <property type="match status" value="1"/>
</dbReference>
<dbReference type="SUPFAM" id="SSF52540">
    <property type="entry name" value="P-loop containing nucleoside triphosphate hydrolases"/>
    <property type="match status" value="1"/>
</dbReference>
<comment type="caution">
    <text evidence="11">The sequence shown here is derived from an EMBL/GenBank/DDBJ whole genome shotgun (WGS) entry which is preliminary data.</text>
</comment>
<feature type="domain" description="SOCS box" evidence="10">
    <location>
        <begin position="292"/>
        <end position="332"/>
    </location>
</feature>
<dbReference type="SMART" id="SM00969">
    <property type="entry name" value="SOCS_box"/>
    <property type="match status" value="1"/>
</dbReference>
<keyword evidence="3" id="KW-0479">Metal-binding</keyword>
<feature type="region of interest" description="Disordered" evidence="9">
    <location>
        <begin position="1"/>
        <end position="40"/>
    </location>
</feature>
<dbReference type="SMART" id="SM00173">
    <property type="entry name" value="RAS"/>
    <property type="match status" value="1"/>
</dbReference>
<dbReference type="Gene3D" id="3.40.50.300">
    <property type="entry name" value="P-loop containing nucleotide triphosphate hydrolases"/>
    <property type="match status" value="1"/>
</dbReference>
<dbReference type="PROSITE" id="PS50225">
    <property type="entry name" value="SOCS"/>
    <property type="match status" value="1"/>
</dbReference>
<reference evidence="11 12" key="1">
    <citation type="journal article" date="2015" name="Genome Biol. Evol.">
        <title>The genome of winter moth (Operophtera brumata) provides a genomic perspective on sexual dimorphism and phenology.</title>
        <authorList>
            <person name="Derks M.F."/>
            <person name="Smit S."/>
            <person name="Salis L."/>
            <person name="Schijlen E."/>
            <person name="Bossers A."/>
            <person name="Mateman C."/>
            <person name="Pijl A.S."/>
            <person name="de Ridder D."/>
            <person name="Groenen M.A."/>
            <person name="Visser M.E."/>
            <person name="Megens H.J."/>
        </authorList>
    </citation>
    <scope>NUCLEOTIDE SEQUENCE [LARGE SCALE GENOMIC DNA]</scope>
    <source>
        <strain evidence="11">WM2013NL</strain>
        <tissue evidence="11">Head and thorax</tissue>
    </source>
</reference>
<feature type="compositionally biased region" description="Low complexity" evidence="9">
    <location>
        <begin position="1"/>
        <end position="21"/>
    </location>
</feature>
<dbReference type="Proteomes" id="UP000037510">
    <property type="component" value="Unassembled WGS sequence"/>
</dbReference>
<evidence type="ECO:0000256" key="7">
    <source>
        <dbReference type="ARBA" id="ARBA00023139"/>
    </source>
</evidence>
<organism evidence="11 12">
    <name type="scientific">Operophtera brumata</name>
    <name type="common">Winter moth</name>
    <name type="synonym">Phalaena brumata</name>
    <dbReference type="NCBI Taxonomy" id="104452"/>
    <lineage>
        <taxon>Eukaryota</taxon>
        <taxon>Metazoa</taxon>
        <taxon>Ecdysozoa</taxon>
        <taxon>Arthropoda</taxon>
        <taxon>Hexapoda</taxon>
        <taxon>Insecta</taxon>
        <taxon>Pterygota</taxon>
        <taxon>Neoptera</taxon>
        <taxon>Endopterygota</taxon>
        <taxon>Lepidoptera</taxon>
        <taxon>Glossata</taxon>
        <taxon>Ditrysia</taxon>
        <taxon>Geometroidea</taxon>
        <taxon>Geometridae</taxon>
        <taxon>Larentiinae</taxon>
        <taxon>Operophtera</taxon>
    </lineage>
</organism>
<dbReference type="PROSITE" id="PS51419">
    <property type="entry name" value="RAB"/>
    <property type="match status" value="1"/>
</dbReference>
<keyword evidence="6" id="KW-0342">GTP-binding</keyword>